<evidence type="ECO:0000313" key="1">
    <source>
        <dbReference type="EMBL" id="MPD03316.1"/>
    </source>
</evidence>
<evidence type="ECO:0000313" key="2">
    <source>
        <dbReference type="Proteomes" id="UP000324222"/>
    </source>
</evidence>
<dbReference type="OrthoDB" id="6367126at2759"/>
<proteinExistence type="predicted"/>
<keyword evidence="2" id="KW-1185">Reference proteome</keyword>
<dbReference type="PANTHER" id="PTHR33776">
    <property type="entry name" value="ENDO/EXONUCLEASE/PHOSPHATASE DOMAIN-CONTAINING PROTEIN"/>
    <property type="match status" value="1"/>
</dbReference>
<dbReference type="AlphaFoldDB" id="A0A5B7K905"/>
<accession>A0A5B7K905</accession>
<evidence type="ECO:0008006" key="3">
    <source>
        <dbReference type="Google" id="ProtNLM"/>
    </source>
</evidence>
<dbReference type="Proteomes" id="UP000324222">
    <property type="component" value="Unassembled WGS sequence"/>
</dbReference>
<name>A0A5B7K905_PORTR</name>
<dbReference type="Gene3D" id="3.60.10.10">
    <property type="entry name" value="Endonuclease/exonuclease/phosphatase"/>
    <property type="match status" value="1"/>
</dbReference>
<dbReference type="SUPFAM" id="SSF56219">
    <property type="entry name" value="DNase I-like"/>
    <property type="match status" value="1"/>
</dbReference>
<reference evidence="1 2" key="1">
    <citation type="submission" date="2019-05" db="EMBL/GenBank/DDBJ databases">
        <title>Another draft genome of Portunus trituberculatus and its Hox gene families provides insights of decapod evolution.</title>
        <authorList>
            <person name="Jeong J.-H."/>
            <person name="Song I."/>
            <person name="Kim S."/>
            <person name="Choi T."/>
            <person name="Kim D."/>
            <person name="Ryu S."/>
            <person name="Kim W."/>
        </authorList>
    </citation>
    <scope>NUCLEOTIDE SEQUENCE [LARGE SCALE GENOMIC DNA]</scope>
    <source>
        <tissue evidence="1">Muscle</tissue>
    </source>
</reference>
<dbReference type="InterPro" id="IPR036691">
    <property type="entry name" value="Endo/exonu/phosph_ase_sf"/>
</dbReference>
<protein>
    <recommendedName>
        <fullName evidence="3">Endonuclease/exonuclease/phosphatase domain-containing protein</fullName>
    </recommendedName>
</protein>
<organism evidence="1 2">
    <name type="scientific">Portunus trituberculatus</name>
    <name type="common">Swimming crab</name>
    <name type="synonym">Neptunus trituberculatus</name>
    <dbReference type="NCBI Taxonomy" id="210409"/>
    <lineage>
        <taxon>Eukaryota</taxon>
        <taxon>Metazoa</taxon>
        <taxon>Ecdysozoa</taxon>
        <taxon>Arthropoda</taxon>
        <taxon>Crustacea</taxon>
        <taxon>Multicrustacea</taxon>
        <taxon>Malacostraca</taxon>
        <taxon>Eumalacostraca</taxon>
        <taxon>Eucarida</taxon>
        <taxon>Decapoda</taxon>
        <taxon>Pleocyemata</taxon>
        <taxon>Brachyura</taxon>
        <taxon>Eubrachyura</taxon>
        <taxon>Portunoidea</taxon>
        <taxon>Portunidae</taxon>
        <taxon>Portuninae</taxon>
        <taxon>Portunus</taxon>
    </lineage>
</organism>
<comment type="caution">
    <text evidence="1">The sequence shown here is derived from an EMBL/GenBank/DDBJ whole genome shotgun (WGS) entry which is preliminary data.</text>
</comment>
<dbReference type="EMBL" id="VSRR010135644">
    <property type="protein sequence ID" value="MPD03316.1"/>
    <property type="molecule type" value="Genomic_DNA"/>
</dbReference>
<sequence length="147" mass="16578">MPEHLELMFFKMWRRGGEAILLCVCYRPQWKSREPLLFLHANLDALMQQHSCKQVIVLGDMNQHLVTRTFNELLSDYGLTNHVDFPTHTSGSSLDPVLTDLPTSVVTCRPTGSVGSSDHLALLTIIKLAVDREEGISSTNCLWRQAD</sequence>
<gene>
    <name evidence="1" type="ORF">E2C01_098948</name>
</gene>
<dbReference type="PANTHER" id="PTHR33776:SF3">
    <property type="entry name" value="PHD-TYPE DOMAIN-CONTAINING PROTEIN"/>
    <property type="match status" value="1"/>
</dbReference>